<comment type="subcellular location">
    <subcellularLocation>
        <location evidence="2">Cytoplasm</location>
    </subcellularLocation>
    <subcellularLocation>
        <location evidence="1">Nucleus</location>
    </subcellularLocation>
</comment>
<dbReference type="InterPro" id="IPR019410">
    <property type="entry name" value="Methyltransf_16"/>
</dbReference>
<evidence type="ECO:0000313" key="9">
    <source>
        <dbReference type="Proteomes" id="UP000694865"/>
    </source>
</evidence>
<accession>A0ABM0LZF4</accession>
<evidence type="ECO:0000256" key="4">
    <source>
        <dbReference type="ARBA" id="ARBA00020594"/>
    </source>
</evidence>
<dbReference type="PANTHER" id="PTHR13539">
    <property type="entry name" value="CALMODULIN-LYSINE N-METHYLTRANSFERASE"/>
    <property type="match status" value="1"/>
</dbReference>
<organism evidence="9 10">
    <name type="scientific">Saccoglossus kowalevskii</name>
    <name type="common">Acorn worm</name>
    <dbReference type="NCBI Taxonomy" id="10224"/>
    <lineage>
        <taxon>Eukaryota</taxon>
        <taxon>Metazoa</taxon>
        <taxon>Hemichordata</taxon>
        <taxon>Enteropneusta</taxon>
        <taxon>Harrimaniidae</taxon>
        <taxon>Saccoglossus</taxon>
    </lineage>
</organism>
<sequence>MVMSAARQRWRLLGQVLARKRESRPFRSEKHCASTRKFISFGLLSTTHLDTDDEFNSWYRYTCQDVTEFSVDIRQLTGPMGIEELIGFNNTGNVCVWPSEEVLTYHCLKHKNSFRNKTVCELGGGMTCLAGISIAAFCEAKEVLLTDGNEISVKNVHPIIKRNHSTFGSTKVTTRVIKWDKDNKYGDIAGYFDHIICADCLFFEQFQEDLLHVIYTLLKPEGLVTVFAPCRGNTLEQFCEMAIDGFVVERTDNYDQTVWEKHLQAKEKEHDIYIEDRHYPVMIILRKLKVTPHRLHVQAANQG</sequence>
<dbReference type="GeneID" id="102801922"/>
<evidence type="ECO:0000313" key="10">
    <source>
        <dbReference type="RefSeq" id="XP_006813145.1"/>
    </source>
</evidence>
<keyword evidence="7" id="KW-0808">Transferase</keyword>
<dbReference type="CDD" id="cd02440">
    <property type="entry name" value="AdoMet_MTases"/>
    <property type="match status" value="1"/>
</dbReference>
<dbReference type="SUPFAM" id="SSF53335">
    <property type="entry name" value="S-adenosyl-L-methionine-dependent methyltransferases"/>
    <property type="match status" value="1"/>
</dbReference>
<evidence type="ECO:0000256" key="1">
    <source>
        <dbReference type="ARBA" id="ARBA00004123"/>
    </source>
</evidence>
<keyword evidence="9" id="KW-1185">Reference proteome</keyword>
<dbReference type="Proteomes" id="UP000694865">
    <property type="component" value="Unplaced"/>
</dbReference>
<name>A0ABM0LZF4_SACKO</name>
<evidence type="ECO:0000256" key="2">
    <source>
        <dbReference type="ARBA" id="ARBA00004496"/>
    </source>
</evidence>
<reference evidence="10" key="1">
    <citation type="submission" date="2025-08" db="UniProtKB">
        <authorList>
            <consortium name="RefSeq"/>
        </authorList>
    </citation>
    <scope>IDENTIFICATION</scope>
    <source>
        <tissue evidence="10">Testes</tissue>
    </source>
</reference>
<dbReference type="Gene3D" id="3.40.50.150">
    <property type="entry name" value="Vaccinia Virus protein VP39"/>
    <property type="match status" value="1"/>
</dbReference>
<gene>
    <name evidence="10" type="primary">LOC102801922</name>
</gene>
<dbReference type="PANTHER" id="PTHR13539:SF3">
    <property type="entry name" value="CALMODULIN-LYSINE N-METHYLTRANSFERASE"/>
    <property type="match status" value="1"/>
</dbReference>
<evidence type="ECO:0000256" key="3">
    <source>
        <dbReference type="ARBA" id="ARBA00011914"/>
    </source>
</evidence>
<dbReference type="Pfam" id="PF10294">
    <property type="entry name" value="Methyltransf_16"/>
    <property type="match status" value="1"/>
</dbReference>
<dbReference type="InterPro" id="IPR025800">
    <property type="entry name" value="CaM-Lys-N-MeTrfase"/>
</dbReference>
<evidence type="ECO:0000256" key="5">
    <source>
        <dbReference type="ARBA" id="ARBA00022490"/>
    </source>
</evidence>
<keyword evidence="5" id="KW-0963">Cytoplasm</keyword>
<evidence type="ECO:0000256" key="7">
    <source>
        <dbReference type="ARBA" id="ARBA00022679"/>
    </source>
</evidence>
<keyword evidence="6" id="KW-0489">Methyltransferase</keyword>
<dbReference type="EC" id="2.1.1.60" evidence="3"/>
<evidence type="ECO:0000256" key="8">
    <source>
        <dbReference type="ARBA" id="ARBA00023242"/>
    </source>
</evidence>
<keyword evidence="8" id="KW-0539">Nucleus</keyword>
<protein>
    <recommendedName>
        <fullName evidence="4">Calmodulin-lysine N-methyltransferase</fullName>
        <ecNumber evidence="3">2.1.1.60</ecNumber>
    </recommendedName>
</protein>
<proteinExistence type="predicted"/>
<evidence type="ECO:0000256" key="6">
    <source>
        <dbReference type="ARBA" id="ARBA00022603"/>
    </source>
</evidence>
<dbReference type="RefSeq" id="XP_006813145.1">
    <property type="nucleotide sequence ID" value="XM_006813082.1"/>
</dbReference>
<dbReference type="InterPro" id="IPR029063">
    <property type="entry name" value="SAM-dependent_MTases_sf"/>
</dbReference>